<gene>
    <name evidence="2" type="primary">rps2</name>
</gene>
<protein>
    <submittedName>
        <fullName evidence="2">Ribosomal protein S2</fullName>
    </submittedName>
</protein>
<keyword evidence="2" id="KW-0689">Ribosomal protein</keyword>
<organism evidence="2">
    <name type="scientific">Gloeotilopsis planctonica</name>
    <dbReference type="NCBI Taxonomy" id="34157"/>
    <lineage>
        <taxon>Eukaryota</taxon>
        <taxon>Viridiplantae</taxon>
        <taxon>Chlorophyta</taxon>
        <taxon>core chlorophytes</taxon>
        <taxon>Ulvophyceae</taxon>
        <taxon>OUU clade</taxon>
        <taxon>Ulotrichales</taxon>
        <taxon>Ulotrichaceae</taxon>
        <taxon>Gloeotilopsis</taxon>
    </lineage>
</organism>
<feature type="region of interest" description="Disordered" evidence="1">
    <location>
        <begin position="312"/>
        <end position="344"/>
    </location>
</feature>
<evidence type="ECO:0000256" key="1">
    <source>
        <dbReference type="SAM" id="MobiDB-lite"/>
    </source>
</evidence>
<evidence type="ECO:0000313" key="2">
    <source>
        <dbReference type="EMBL" id="AOC61555.1"/>
    </source>
</evidence>
<dbReference type="AlphaFoldDB" id="A0A1B2RZ00"/>
<dbReference type="Gene3D" id="3.40.50.10490">
    <property type="entry name" value="Glucose-6-phosphate isomerase like protein, domain 1"/>
    <property type="match status" value="1"/>
</dbReference>
<name>A0A1B2RZ00_9CHLO</name>
<proteinExistence type="predicted"/>
<dbReference type="InterPro" id="IPR023591">
    <property type="entry name" value="Ribosomal_uS2_flav_dom_sf"/>
</dbReference>
<keyword evidence="2" id="KW-0496">Mitochondrion</keyword>
<reference evidence="2" key="1">
    <citation type="journal article" date="2016" name="Genome Biol. Evol.">
        <title>Mitochondrion-to-Chloroplast DNA Transfers and Intragenomic Proliferation of Chloroplast Group II Introns in Gloeotilopsis Green Algae (Ulotrichales, Ulvophyceae).</title>
        <authorList>
            <person name="Turmel M."/>
            <person name="Otis C."/>
            <person name="Lemieux C."/>
        </authorList>
    </citation>
    <scope>NUCLEOTIDE SEQUENCE</scope>
</reference>
<sequence length="854" mass="95634">MTHTICQHQVNTYCLNEYSKNLNACLKNNFFCNAKKASASHNFSGKPEMHLRRNNLGEVVPKLLRPSSSTGAELLGAATSQQQNKKNQSWLGLPTNNANFDLLSQKASQSKVTASTKSANFKGGSKKTPVLDKLKVFARFSFPISKSLKEQANLSRCDQTSIDLDESSKLSFVLKSHTSKTLPVNNVWGVFYFSRHDLAFLNLRSLCSSLLKALHVCLFATLNNKRILFIGDPRPLVKEHQYKYQCCFISSQTKSLSSHMTQRLPPLNDYLQKTSNLNSFFQLLQDKCKPVQEKTEENLYITSEANSLSALSKSMHQPNKGLSKHGSMNGLPHDRRPKSSSNAAEPKQLLQLFEEPELHLSKVYFFNNLQKLLNFSKIPRKIQTSKASLKNSLWLVEAPLSLPENRDFAKAKLGSQFGPSLVLPFGKTSLSFEKVKTDAKQPLQLSKAKSFALLQSNKLKAASKVESYATTESFLESQPNSKGSKTQNLKSHSKNFQKDLARNARLPESKIGNFFYLALTKLICKAALRSSQWTAAFVQAERGWKGGFFSNSRLSYKQNFTFPSKLNIQKSVETDWLTFDPKADQSQALKTKETLFSNFFGKTHLSLLPGRFHLLDNSSKPQALGYWKAIYYPVAKRKITQKEKAFSELSSFQTTNQKTFAIAKASFLFGTAGKGNKQSFTSQIPTTKKLFKNFSGKLLLSQKLASYLGLHKSLRGTQSYGRGLNLDRLSSFSLKTSLTQVTKATNTLFSTNPWLKEADLVFFANPEKSTALLSQVNRLRIPSIGIVNSGENLSFPFRSVKGNSLLSSKPTLTYPIIGNSNSLNFLKMVYSKMIGVINKKRKMQKILNTTNSST</sequence>
<dbReference type="GO" id="GO:0005840">
    <property type="term" value="C:ribosome"/>
    <property type="evidence" value="ECO:0007669"/>
    <property type="project" value="UniProtKB-KW"/>
</dbReference>
<accession>A0A1B2RZ00</accession>
<dbReference type="SUPFAM" id="SSF52313">
    <property type="entry name" value="Ribosomal protein S2"/>
    <property type="match status" value="1"/>
</dbReference>
<dbReference type="EMBL" id="KX306823">
    <property type="protein sequence ID" value="AOC61555.1"/>
    <property type="molecule type" value="Genomic_DNA"/>
</dbReference>
<keyword evidence="2" id="KW-0687">Ribonucleoprotein</keyword>
<geneLocation type="mitochondrion" evidence="2"/>